<sequence>MNRQETDSDYDYEDGNGYDGYAGPRGLTLPAMNMNLRMQTMRSRLKSGTGREVSERKQVGDAEGMVNEERAGSGASSEGLEQL</sequence>
<dbReference type="Proteomes" id="UP000606974">
    <property type="component" value="Unassembled WGS sequence"/>
</dbReference>
<reference evidence="2" key="1">
    <citation type="submission" date="2020-02" db="EMBL/GenBank/DDBJ databases">
        <authorList>
            <person name="Palmer J.M."/>
        </authorList>
    </citation>
    <scope>NUCLEOTIDE SEQUENCE</scope>
    <source>
        <strain evidence="2">EPUS1.4</strain>
        <tissue evidence="2">Thallus</tissue>
    </source>
</reference>
<evidence type="ECO:0000313" key="2">
    <source>
        <dbReference type="EMBL" id="KAF7509380.1"/>
    </source>
</evidence>
<keyword evidence="3" id="KW-1185">Reference proteome</keyword>
<name>A0A8H7E5M7_9EURO</name>
<dbReference type="OrthoDB" id="4152936at2759"/>
<feature type="region of interest" description="Disordered" evidence="1">
    <location>
        <begin position="1"/>
        <end position="25"/>
    </location>
</feature>
<comment type="caution">
    <text evidence="2">The sequence shown here is derived from an EMBL/GenBank/DDBJ whole genome shotgun (WGS) entry which is preliminary data.</text>
</comment>
<proteinExistence type="predicted"/>
<evidence type="ECO:0000256" key="1">
    <source>
        <dbReference type="SAM" id="MobiDB-lite"/>
    </source>
</evidence>
<evidence type="ECO:0000313" key="3">
    <source>
        <dbReference type="Proteomes" id="UP000606974"/>
    </source>
</evidence>
<organism evidence="2 3">
    <name type="scientific">Endocarpon pusillum</name>
    <dbReference type="NCBI Taxonomy" id="364733"/>
    <lineage>
        <taxon>Eukaryota</taxon>
        <taxon>Fungi</taxon>
        <taxon>Dikarya</taxon>
        <taxon>Ascomycota</taxon>
        <taxon>Pezizomycotina</taxon>
        <taxon>Eurotiomycetes</taxon>
        <taxon>Chaetothyriomycetidae</taxon>
        <taxon>Verrucariales</taxon>
        <taxon>Verrucariaceae</taxon>
        <taxon>Endocarpon</taxon>
    </lineage>
</organism>
<protein>
    <submittedName>
        <fullName evidence="2">Uncharacterized protein</fullName>
    </submittedName>
</protein>
<dbReference type="EMBL" id="JAACFV010000042">
    <property type="protein sequence ID" value="KAF7509380.1"/>
    <property type="molecule type" value="Genomic_DNA"/>
</dbReference>
<dbReference type="AlphaFoldDB" id="A0A8H7E5M7"/>
<feature type="compositionally biased region" description="Acidic residues" evidence="1">
    <location>
        <begin position="7"/>
        <end position="16"/>
    </location>
</feature>
<gene>
    <name evidence="2" type="ORF">GJ744_008103</name>
</gene>
<feature type="region of interest" description="Disordered" evidence="1">
    <location>
        <begin position="42"/>
        <end position="83"/>
    </location>
</feature>
<accession>A0A8H7E5M7</accession>